<evidence type="ECO:0000313" key="1">
    <source>
        <dbReference type="EMBL" id="JAD22078.1"/>
    </source>
</evidence>
<protein>
    <submittedName>
        <fullName evidence="1">Uncharacterized protein</fullName>
    </submittedName>
</protein>
<dbReference type="EMBL" id="GBRH01275817">
    <property type="protein sequence ID" value="JAD22078.1"/>
    <property type="molecule type" value="Transcribed_RNA"/>
</dbReference>
<reference evidence="1" key="2">
    <citation type="journal article" date="2015" name="Data Brief">
        <title>Shoot transcriptome of the giant reed, Arundo donax.</title>
        <authorList>
            <person name="Barrero R.A."/>
            <person name="Guerrero F.D."/>
            <person name="Moolhuijzen P."/>
            <person name="Goolsby J.A."/>
            <person name="Tidwell J."/>
            <person name="Bellgard S.E."/>
            <person name="Bellgard M.I."/>
        </authorList>
    </citation>
    <scope>NUCLEOTIDE SEQUENCE</scope>
    <source>
        <tissue evidence="1">Shoot tissue taken approximately 20 cm above the soil surface</tissue>
    </source>
</reference>
<organism evidence="1">
    <name type="scientific">Arundo donax</name>
    <name type="common">Giant reed</name>
    <name type="synonym">Donax arundinaceus</name>
    <dbReference type="NCBI Taxonomy" id="35708"/>
    <lineage>
        <taxon>Eukaryota</taxon>
        <taxon>Viridiplantae</taxon>
        <taxon>Streptophyta</taxon>
        <taxon>Embryophyta</taxon>
        <taxon>Tracheophyta</taxon>
        <taxon>Spermatophyta</taxon>
        <taxon>Magnoliopsida</taxon>
        <taxon>Liliopsida</taxon>
        <taxon>Poales</taxon>
        <taxon>Poaceae</taxon>
        <taxon>PACMAD clade</taxon>
        <taxon>Arundinoideae</taxon>
        <taxon>Arundineae</taxon>
        <taxon>Arundo</taxon>
    </lineage>
</organism>
<accession>A0A0A8Y9Q2</accession>
<sequence>MDRRWQRFEWQLNQIAARFCKYFSN</sequence>
<proteinExistence type="predicted"/>
<dbReference type="AlphaFoldDB" id="A0A0A8Y9Q2"/>
<name>A0A0A8Y9Q2_ARUDO</name>
<reference evidence="1" key="1">
    <citation type="submission" date="2014-09" db="EMBL/GenBank/DDBJ databases">
        <authorList>
            <person name="Magalhaes I.L.F."/>
            <person name="Oliveira U."/>
            <person name="Santos F.R."/>
            <person name="Vidigal T.H.D.A."/>
            <person name="Brescovit A.D."/>
            <person name="Santos A.J."/>
        </authorList>
    </citation>
    <scope>NUCLEOTIDE SEQUENCE</scope>
    <source>
        <tissue evidence="1">Shoot tissue taken approximately 20 cm above the soil surface</tissue>
    </source>
</reference>